<name>A0A084EKH7_MYCCA</name>
<dbReference type="RefSeq" id="WP_036432120.1">
    <property type="nucleotide sequence ID" value="NZ_JFDO01000024.1"/>
</dbReference>
<evidence type="ECO:0000313" key="2">
    <source>
        <dbReference type="EMBL" id="KEZ18469.1"/>
    </source>
</evidence>
<dbReference type="EMBL" id="JFDO01000024">
    <property type="protein sequence ID" value="KEZ18469.1"/>
    <property type="molecule type" value="Genomic_DNA"/>
</dbReference>
<dbReference type="NCBIfam" id="TIGR02167">
    <property type="entry name" value="Liste_lipo_26"/>
    <property type="match status" value="4"/>
</dbReference>
<proteinExistence type="predicted"/>
<dbReference type="InterPro" id="IPR005046">
    <property type="entry name" value="DUF285"/>
</dbReference>
<evidence type="ECO:0000313" key="3">
    <source>
        <dbReference type="Proteomes" id="UP000028533"/>
    </source>
</evidence>
<dbReference type="AlphaFoldDB" id="A0A084EKH7"/>
<protein>
    <recommendedName>
        <fullName evidence="4">PARCEL domain-containing protein</fullName>
    </recommendedName>
</protein>
<sequence>MAKKKKNIKITSKNKEQNKKKKKKKKYLIVLAGLLLGTSLITGAAIGIGKNKRKVVRKDDKNKKETVINLEDAIKINSRFLPIFYTENKNDVLKHINNKINKLKTYKKTIILSKDDVDLVFFKNTNSIKVIAKPDHKKYKGQVELRFQKTNVDQFLNSKDKFLGKFDSVNEDQIIKKIIELNKDNLQDVDFNTHFEIEIKNNIVTIKAKPDSYFYKGQITGYKFKIGTKIKDLIDTKDINNFEFDLQPDNKKIIDLIKDKNPELEDFDFENNFEIKIDDQKITINPISDDYSEKLEIDFKVKPEPKSDQEEVLDKNELKEIGYFKNKYGQWQIKPIPKNVKKVPEVLPGFITNLKGAFAKNQNSHISGLEKWDTSNVTNMIDMFKDAKNFNQDISSLDTSRVVDMGRMFSGASSFNQDISNWDVSRVQNMGELFKNASSFNQDISSWDVSRVTDMNSMFNGAKAFNQDLSKWNVNRVSYIKNFNTDSHPDFNNKKIPKKFVYLLNN</sequence>
<evidence type="ECO:0000256" key="1">
    <source>
        <dbReference type="SAM" id="MobiDB-lite"/>
    </source>
</evidence>
<evidence type="ECO:0008006" key="4">
    <source>
        <dbReference type="Google" id="ProtNLM"/>
    </source>
</evidence>
<reference evidence="2 3" key="1">
    <citation type="submission" date="2014-02" db="EMBL/GenBank/DDBJ databases">
        <title>Genome sequence of Mycoplasma capricolum subsp. capricolum strain 14232.</title>
        <authorList>
            <person name="Sirand-Pugnet P."/>
            <person name="Breton M."/>
            <person name="Dordet-Frisoni E."/>
            <person name="Baranowski E."/>
            <person name="Barre A."/>
            <person name="Couture C."/>
            <person name="Dupuy V."/>
            <person name="Gaurivaud P."/>
            <person name="Jacob D."/>
            <person name="Lemaitre C."/>
            <person name="Manso-Silvan L."/>
            <person name="Nikolski M."/>
            <person name="Nouvel L.-X."/>
            <person name="Poumarat F."/>
            <person name="Tardy F."/>
            <person name="Thebault P."/>
            <person name="Theil S."/>
            <person name="Citti C."/>
            <person name="Thiaucourt F."/>
            <person name="Blanchard A."/>
        </authorList>
    </citation>
    <scope>NUCLEOTIDE SEQUENCE [LARGE SCALE GENOMIC DNA]</scope>
    <source>
        <strain evidence="2 3">14232</strain>
    </source>
</reference>
<comment type="caution">
    <text evidence="2">The sequence shown here is derived from an EMBL/GenBank/DDBJ whole genome shotgun (WGS) entry which is preliminary data.</text>
</comment>
<dbReference type="Proteomes" id="UP000028533">
    <property type="component" value="Unassembled WGS sequence"/>
</dbReference>
<feature type="region of interest" description="Disordered" evidence="1">
    <location>
        <begin position="1"/>
        <end position="21"/>
    </location>
</feature>
<dbReference type="Pfam" id="PF03382">
    <property type="entry name" value="DUF285"/>
    <property type="match status" value="1"/>
</dbReference>
<organism evidence="2 3">
    <name type="scientific">Mycoplasma capricolum subsp. capricolum 14232</name>
    <dbReference type="NCBI Taxonomy" id="1188238"/>
    <lineage>
        <taxon>Bacteria</taxon>
        <taxon>Bacillati</taxon>
        <taxon>Mycoplasmatota</taxon>
        <taxon>Mollicutes</taxon>
        <taxon>Mycoplasmataceae</taxon>
        <taxon>Mycoplasma</taxon>
    </lineage>
</organism>
<dbReference type="InterPro" id="IPR011889">
    <property type="entry name" value="Liste_lipo_26"/>
</dbReference>
<gene>
    <name evidence="2" type="ORF">MCAPa_5770</name>
</gene>
<accession>A0A084EKH7</accession>